<dbReference type="InterPro" id="IPR050314">
    <property type="entry name" value="Glycosyl_Hydrlase_18"/>
</dbReference>
<keyword evidence="7" id="KW-1185">Reference proteome</keyword>
<dbReference type="GeneID" id="108745106"/>
<dbReference type="AlphaFoldDB" id="A0A7F5RE77"/>
<dbReference type="InParanoid" id="A0A7F5RE77"/>
<evidence type="ECO:0000259" key="6">
    <source>
        <dbReference type="PROSITE" id="PS51910"/>
    </source>
</evidence>
<keyword evidence="5" id="KW-0472">Membrane</keyword>
<evidence type="ECO:0000256" key="2">
    <source>
        <dbReference type="ARBA" id="ARBA00022801"/>
    </source>
</evidence>
<name>A0A7F5RE77_AGRPL</name>
<organism evidence="7 8">
    <name type="scientific">Agrilus planipennis</name>
    <name type="common">Emerald ash borer</name>
    <name type="synonym">Agrilus marcopoli</name>
    <dbReference type="NCBI Taxonomy" id="224129"/>
    <lineage>
        <taxon>Eukaryota</taxon>
        <taxon>Metazoa</taxon>
        <taxon>Ecdysozoa</taxon>
        <taxon>Arthropoda</taxon>
        <taxon>Hexapoda</taxon>
        <taxon>Insecta</taxon>
        <taxon>Pterygota</taxon>
        <taxon>Neoptera</taxon>
        <taxon>Endopterygota</taxon>
        <taxon>Coleoptera</taxon>
        <taxon>Polyphaga</taxon>
        <taxon>Elateriformia</taxon>
        <taxon>Buprestoidea</taxon>
        <taxon>Buprestidae</taxon>
        <taxon>Agrilinae</taxon>
        <taxon>Agrilus</taxon>
    </lineage>
</organism>
<dbReference type="SMART" id="SM00636">
    <property type="entry name" value="Glyco_18"/>
    <property type="match status" value="1"/>
</dbReference>
<evidence type="ECO:0000313" key="7">
    <source>
        <dbReference type="Proteomes" id="UP000192223"/>
    </source>
</evidence>
<dbReference type="SUPFAM" id="SSF51445">
    <property type="entry name" value="(Trans)glycosidases"/>
    <property type="match status" value="1"/>
</dbReference>
<dbReference type="InterPro" id="IPR017853">
    <property type="entry name" value="GH"/>
</dbReference>
<keyword evidence="1" id="KW-0732">Signal</keyword>
<dbReference type="PANTHER" id="PTHR11177">
    <property type="entry name" value="CHITINASE"/>
    <property type="match status" value="1"/>
</dbReference>
<dbReference type="Gene3D" id="3.20.20.80">
    <property type="entry name" value="Glycosidases"/>
    <property type="match status" value="2"/>
</dbReference>
<gene>
    <name evidence="8" type="primary">LOC108745106</name>
</gene>
<dbReference type="FunCoup" id="A0A7F5RE77">
    <property type="interactions" value="48"/>
</dbReference>
<dbReference type="PANTHER" id="PTHR11177:SF390">
    <property type="entry name" value="CHITINASE 11"/>
    <property type="match status" value="1"/>
</dbReference>
<dbReference type="InterPro" id="IPR001223">
    <property type="entry name" value="Glyco_hydro18_cat"/>
</dbReference>
<protein>
    <submittedName>
        <fullName evidence="8">Chitinase-3-like protein 2</fullName>
    </submittedName>
</protein>
<dbReference type="FunFam" id="3.10.50.10:FF:000003">
    <property type="entry name" value="Class V chitinase CHIT5b"/>
    <property type="match status" value="1"/>
</dbReference>
<evidence type="ECO:0000256" key="3">
    <source>
        <dbReference type="ARBA" id="ARBA00023180"/>
    </source>
</evidence>
<evidence type="ECO:0000256" key="1">
    <source>
        <dbReference type="ARBA" id="ARBA00022729"/>
    </source>
</evidence>
<dbReference type="GO" id="GO:0005576">
    <property type="term" value="C:extracellular region"/>
    <property type="evidence" value="ECO:0007669"/>
    <property type="project" value="TreeGrafter"/>
</dbReference>
<keyword evidence="4" id="KW-0326">Glycosidase</keyword>
<dbReference type="Pfam" id="PF00704">
    <property type="entry name" value="Glyco_hydro_18"/>
    <property type="match status" value="2"/>
</dbReference>
<dbReference type="SUPFAM" id="SSF54556">
    <property type="entry name" value="Chitinase insertion domain"/>
    <property type="match status" value="1"/>
</dbReference>
<dbReference type="GO" id="GO:0004568">
    <property type="term" value="F:chitinase activity"/>
    <property type="evidence" value="ECO:0007669"/>
    <property type="project" value="TreeGrafter"/>
</dbReference>
<keyword evidence="5" id="KW-0812">Transmembrane</keyword>
<reference evidence="8" key="1">
    <citation type="submission" date="2025-08" db="UniProtKB">
        <authorList>
            <consortium name="RefSeq"/>
        </authorList>
    </citation>
    <scope>IDENTIFICATION</scope>
    <source>
        <tissue evidence="8">Entire body</tissue>
    </source>
</reference>
<evidence type="ECO:0000256" key="5">
    <source>
        <dbReference type="SAM" id="Phobius"/>
    </source>
</evidence>
<feature type="transmembrane region" description="Helical" evidence="5">
    <location>
        <begin position="28"/>
        <end position="54"/>
    </location>
</feature>
<dbReference type="PROSITE" id="PS51910">
    <property type="entry name" value="GH18_2"/>
    <property type="match status" value="1"/>
</dbReference>
<dbReference type="GO" id="GO:0008061">
    <property type="term" value="F:chitin binding"/>
    <property type="evidence" value="ECO:0007669"/>
    <property type="project" value="InterPro"/>
</dbReference>
<dbReference type="Proteomes" id="UP000192223">
    <property type="component" value="Unplaced"/>
</dbReference>
<evidence type="ECO:0000256" key="4">
    <source>
        <dbReference type="ARBA" id="ARBA00023295"/>
    </source>
</evidence>
<dbReference type="InterPro" id="IPR011583">
    <property type="entry name" value="Chitinase_II/V-like_cat"/>
</dbReference>
<dbReference type="InterPro" id="IPR029070">
    <property type="entry name" value="Chitinase_insertion_sf"/>
</dbReference>
<accession>A0A7F5RE77</accession>
<dbReference type="RefSeq" id="XP_025834230.1">
    <property type="nucleotide sequence ID" value="XM_025978445.1"/>
</dbReference>
<proteinExistence type="predicted"/>
<sequence>MTETIFPLGGYILLNNNLRKSLLQKYKFSLITLTLCLGLLFLCILYILSIGIGYRVVYPSDFAPEDVPISWIRRAIAYNALDKAEYNGDDFIKLQPNLDLIDKYKLICYYNFPLDANTTNEYLKPEELDPYMCTHINVCFGSIVNCTIFIPESQVTFVESIINLKEKNKDLKIILSIGGASDDGGFPDMVLNHRNRKKIRFRYVDYVNLMSYDYHFYTKSTPFTGINAPLYASPNQIGYFATLNINYSAYYWHFNGMEKNKIIIGLPTYGHSYTLMNNQNTVIGAPAIGYGRLGILGFVDYKQMCTFVTENKIKPFFDMDSKSPYAVKYSEWVSYDDTVSLTFKTEFIKNNDFGGAMIFSLNMDDHVGVCKKDLPKGTPKRFPLTNTVKNILTIDQM</sequence>
<feature type="domain" description="GH18" evidence="6">
    <location>
        <begin position="1"/>
        <end position="395"/>
    </location>
</feature>
<dbReference type="GO" id="GO:0005975">
    <property type="term" value="P:carbohydrate metabolic process"/>
    <property type="evidence" value="ECO:0007669"/>
    <property type="project" value="InterPro"/>
</dbReference>
<keyword evidence="2" id="KW-0378">Hydrolase</keyword>
<evidence type="ECO:0000313" key="8">
    <source>
        <dbReference type="RefSeq" id="XP_025834230.1"/>
    </source>
</evidence>
<dbReference type="OrthoDB" id="76388at2759"/>
<keyword evidence="5" id="KW-1133">Transmembrane helix</keyword>
<keyword evidence="3" id="KW-0325">Glycoprotein</keyword>
<dbReference type="Gene3D" id="3.10.50.10">
    <property type="match status" value="1"/>
</dbReference>
<dbReference type="KEGG" id="apln:108745106"/>
<dbReference type="GO" id="GO:0006032">
    <property type="term" value="P:chitin catabolic process"/>
    <property type="evidence" value="ECO:0007669"/>
    <property type="project" value="TreeGrafter"/>
</dbReference>